<dbReference type="InterPro" id="IPR006016">
    <property type="entry name" value="UspA"/>
</dbReference>
<reference evidence="3 4" key="1">
    <citation type="journal article" date="2020" name="Syst. Appl. Microbiol.">
        <title>Arthrospiribacter ruber gen. nov., sp. nov., a novel bacterium isolated from Arthrospira cultures.</title>
        <authorList>
            <person name="Waleron M."/>
            <person name="Misztak A."/>
            <person name="Waleron M.M."/>
            <person name="Furmaniak M."/>
            <person name="Mrozik A."/>
            <person name="Waleron K."/>
        </authorList>
    </citation>
    <scope>NUCLEOTIDE SEQUENCE [LARGE SCALE GENOMIC DNA]</scope>
    <source>
        <strain evidence="3 4">DPMB0001</strain>
    </source>
</reference>
<gene>
    <name evidence="3" type="ORF">EGN73_12315</name>
</gene>
<dbReference type="Pfam" id="PF00582">
    <property type="entry name" value="Usp"/>
    <property type="match status" value="1"/>
</dbReference>
<proteinExistence type="inferred from homology"/>
<evidence type="ECO:0000256" key="1">
    <source>
        <dbReference type="ARBA" id="ARBA00008791"/>
    </source>
</evidence>
<comment type="similarity">
    <text evidence="1">Belongs to the universal stress protein A family.</text>
</comment>
<organism evidence="3 4">
    <name type="scientific">Arthrospiribacter ruber</name>
    <dbReference type="NCBI Taxonomy" id="2487934"/>
    <lineage>
        <taxon>Bacteria</taxon>
        <taxon>Pseudomonadati</taxon>
        <taxon>Bacteroidota</taxon>
        <taxon>Cytophagia</taxon>
        <taxon>Cytophagales</taxon>
        <taxon>Cyclobacteriaceae</taxon>
        <taxon>Arthrospiribacter</taxon>
    </lineage>
</organism>
<evidence type="ECO:0000313" key="3">
    <source>
        <dbReference type="EMBL" id="MBW3468591.1"/>
    </source>
</evidence>
<dbReference type="PANTHER" id="PTHR46268:SF6">
    <property type="entry name" value="UNIVERSAL STRESS PROTEIN UP12"/>
    <property type="match status" value="1"/>
</dbReference>
<dbReference type="EMBL" id="RPHB01000005">
    <property type="protein sequence ID" value="MBW3468591.1"/>
    <property type="molecule type" value="Genomic_DNA"/>
</dbReference>
<protein>
    <submittedName>
        <fullName evidence="3">Universal stress protein</fullName>
    </submittedName>
</protein>
<evidence type="ECO:0000313" key="4">
    <source>
        <dbReference type="Proteomes" id="UP000727490"/>
    </source>
</evidence>
<feature type="domain" description="UspA" evidence="2">
    <location>
        <begin position="2"/>
        <end position="135"/>
    </location>
</feature>
<evidence type="ECO:0000259" key="2">
    <source>
        <dbReference type="Pfam" id="PF00582"/>
    </source>
</evidence>
<comment type="caution">
    <text evidence="3">The sequence shown here is derived from an EMBL/GenBank/DDBJ whole genome shotgun (WGS) entry which is preliminary data.</text>
</comment>
<sequence length="267" mass="30037">MKILVPTDFSDNASNALDMATEIAKIFKAEITLLYAFYAVYDFAAQATEIISNIERDAKNQMKDISSRLRQQGVQIDYKIIQGSVATAVTSHAYREEYDLIVMGTQGASGIKKALIGSNTAHVIKDAMTPVLAVPNGADLPSKKQICVGLELINEKEIHFKRLFELTEKTGLPYEFFHVCKQLSFDRKIEMKGLESYLKENYPTVSASFHVVHAETVEDGIKDFLKNRPNSILATISKNKTFFEYLFNKSKSVEMAYHTHVPLLVIK</sequence>
<dbReference type="AlphaFoldDB" id="A0A951MFL2"/>
<keyword evidence="4" id="KW-1185">Reference proteome</keyword>
<dbReference type="Proteomes" id="UP000727490">
    <property type="component" value="Unassembled WGS sequence"/>
</dbReference>
<dbReference type="CDD" id="cd00293">
    <property type="entry name" value="USP-like"/>
    <property type="match status" value="1"/>
</dbReference>
<accession>A0A951MFL2</accession>
<name>A0A951MFL2_9BACT</name>
<dbReference type="RefSeq" id="WP_219290127.1">
    <property type="nucleotide sequence ID" value="NZ_RPHB01000005.1"/>
</dbReference>
<dbReference type="PANTHER" id="PTHR46268">
    <property type="entry name" value="STRESS RESPONSE PROTEIN NHAX"/>
    <property type="match status" value="1"/>
</dbReference>